<comment type="caution">
    <text evidence="2">The sequence shown here is derived from an EMBL/GenBank/DDBJ whole genome shotgun (WGS) entry which is preliminary data.</text>
</comment>
<proteinExistence type="predicted"/>
<name>A0A2B7YJG6_FUSNP</name>
<gene>
    <name evidence="2" type="ORF">RN96_09010</name>
</gene>
<evidence type="ECO:0000313" key="2">
    <source>
        <dbReference type="EMBL" id="PGH21153.1"/>
    </source>
</evidence>
<keyword evidence="1" id="KW-0732">Signal</keyword>
<sequence>MKKLLSVLLLIFLLPLSACGGVKYEFKDGIMYEDGKEATGTFEFKIGKHKTKGNFVNGLPDELFERYYPDGSIMLKSSFLNGKYLKDEIYYKNGKLMSSFSNDKGLNLFYDDGQLVMTFNFQTGESSTYHENGNLLFVITQTKSTLYNENNKTLFEVKNGESINIGTTLKELEDGTFEILKDNKIIAKADAKGETLTYLYSTGEKLMTSNSVFGDTEIFFKNGVTFFKGDTESAKWFYKDGKIFYEFYKNQWRFFDTEGNQIISNFDNITNIKKID</sequence>
<dbReference type="EMBL" id="NJGI01000004">
    <property type="protein sequence ID" value="PGH21153.1"/>
    <property type="molecule type" value="Genomic_DNA"/>
</dbReference>
<dbReference type="Gene3D" id="3.90.930.1">
    <property type="match status" value="1"/>
</dbReference>
<protein>
    <submittedName>
        <fullName evidence="2">Cytoplasmic protein</fullName>
    </submittedName>
</protein>
<dbReference type="RefSeq" id="WP_098703155.1">
    <property type="nucleotide sequence ID" value="NZ_NJGI01000004.1"/>
</dbReference>
<dbReference type="SUPFAM" id="SSF82185">
    <property type="entry name" value="Histone H3 K4-specific methyltransferase SET7/9 N-terminal domain"/>
    <property type="match status" value="1"/>
</dbReference>
<evidence type="ECO:0000256" key="1">
    <source>
        <dbReference type="SAM" id="SignalP"/>
    </source>
</evidence>
<evidence type="ECO:0000313" key="3">
    <source>
        <dbReference type="Proteomes" id="UP000222862"/>
    </source>
</evidence>
<reference evidence="2 3" key="1">
    <citation type="submission" date="2017-06" db="EMBL/GenBank/DDBJ databases">
        <title>Genome sequencing of Fusobacterium nucleatum subsp. polymorphum KCOM 1232 (=ChDC F37).</title>
        <authorList>
            <person name="Kook J.-K."/>
            <person name="Park S.-N."/>
            <person name="Lim Y.K."/>
            <person name="Roh H."/>
        </authorList>
    </citation>
    <scope>NUCLEOTIDE SEQUENCE [LARGE SCALE GENOMIC DNA]</scope>
    <source>
        <strain evidence="3">KCOM 1232 ( ChDC F37)</strain>
    </source>
</reference>
<organism evidence="2 3">
    <name type="scientific">Fusobacterium nucleatum subsp. polymorphum</name>
    <name type="common">Fusobacterium polymorphum</name>
    <dbReference type="NCBI Taxonomy" id="76857"/>
    <lineage>
        <taxon>Bacteria</taxon>
        <taxon>Fusobacteriati</taxon>
        <taxon>Fusobacteriota</taxon>
        <taxon>Fusobacteriia</taxon>
        <taxon>Fusobacteriales</taxon>
        <taxon>Fusobacteriaceae</taxon>
        <taxon>Fusobacterium</taxon>
    </lineage>
</organism>
<accession>A0A2B7YJG6</accession>
<dbReference type="Proteomes" id="UP000222862">
    <property type="component" value="Unassembled WGS sequence"/>
</dbReference>
<dbReference type="AlphaFoldDB" id="A0A2B7YJG6"/>
<feature type="signal peptide" evidence="1">
    <location>
        <begin position="1"/>
        <end position="20"/>
    </location>
</feature>
<feature type="chain" id="PRO_5012066832" evidence="1">
    <location>
        <begin position="21"/>
        <end position="276"/>
    </location>
</feature>